<reference evidence="1 2" key="3">
    <citation type="journal article" date="2013" name="Rice">
        <title>Improvement of the Oryza sativa Nipponbare reference genome using next generation sequence and optical map data.</title>
        <authorList>
            <person name="Kawahara Y."/>
            <person name="de la Bastide M."/>
            <person name="Hamilton J.P."/>
            <person name="Kanamori H."/>
            <person name="McCombie W.R."/>
            <person name="Ouyang S."/>
            <person name="Schwartz D.C."/>
            <person name="Tanaka T."/>
            <person name="Wu J."/>
            <person name="Zhou S."/>
            <person name="Childs K.L."/>
            <person name="Davidson R.M."/>
            <person name="Lin H."/>
            <person name="Quesada-Ocampo L."/>
            <person name="Vaillancourt B."/>
            <person name="Sakai H."/>
            <person name="Lee S.S."/>
            <person name="Kim J."/>
            <person name="Numa H."/>
            <person name="Itoh T."/>
            <person name="Buell C.R."/>
            <person name="Matsumoto T."/>
        </authorList>
    </citation>
    <scope>NUCLEOTIDE SEQUENCE [LARGE SCALE GENOMIC DNA]</scope>
    <source>
        <strain evidence="2">cv. Nipponbare</strain>
    </source>
</reference>
<dbReference type="PaxDb" id="39947-A0A0P0XXY1"/>
<sequence>MMQRMLHGLQVPDYVADPQKKVAYFPSPVVASDGTRCNSNKHKPLLRWITSIVDNLIVGQISRPIEHLGRSIPSIDQ</sequence>
<reference evidence="1 2" key="2">
    <citation type="journal article" date="2013" name="Plant Cell Physiol.">
        <title>Rice Annotation Project Database (RAP-DB): an integrative and interactive database for rice genomics.</title>
        <authorList>
            <person name="Sakai H."/>
            <person name="Lee S.S."/>
            <person name="Tanaka T."/>
            <person name="Numa H."/>
            <person name="Kim J."/>
            <person name="Kawahara Y."/>
            <person name="Wakimoto H."/>
            <person name="Yang C.C."/>
            <person name="Iwamoto M."/>
            <person name="Abe T."/>
            <person name="Yamada Y."/>
            <person name="Muto A."/>
            <person name="Inokuchi H."/>
            <person name="Ikemura T."/>
            <person name="Matsumoto T."/>
            <person name="Sasaki T."/>
            <person name="Itoh T."/>
        </authorList>
    </citation>
    <scope>NUCLEOTIDE SEQUENCE [LARGE SCALE GENOMIC DNA]</scope>
    <source>
        <strain evidence="2">cv. Nipponbare</strain>
    </source>
</reference>
<dbReference type="Gramene" id="Os11t0104833-00">
    <property type="protein sequence ID" value="Os11t0104833-00"/>
    <property type="gene ID" value="Os11g0104833"/>
</dbReference>
<organism evidence="1 2">
    <name type="scientific">Oryza sativa subsp. japonica</name>
    <name type="common">Rice</name>
    <dbReference type="NCBI Taxonomy" id="39947"/>
    <lineage>
        <taxon>Eukaryota</taxon>
        <taxon>Viridiplantae</taxon>
        <taxon>Streptophyta</taxon>
        <taxon>Embryophyta</taxon>
        <taxon>Tracheophyta</taxon>
        <taxon>Spermatophyta</taxon>
        <taxon>Magnoliopsida</taxon>
        <taxon>Liliopsida</taxon>
        <taxon>Poales</taxon>
        <taxon>Poaceae</taxon>
        <taxon>BOP clade</taxon>
        <taxon>Oryzoideae</taxon>
        <taxon>Oryzeae</taxon>
        <taxon>Oryzinae</taxon>
        <taxon>Oryza</taxon>
        <taxon>Oryza sativa</taxon>
    </lineage>
</organism>
<protein>
    <submittedName>
        <fullName evidence="1">Os11g0104833 protein</fullName>
    </submittedName>
</protein>
<evidence type="ECO:0000313" key="1">
    <source>
        <dbReference type="EMBL" id="BAT12301.1"/>
    </source>
</evidence>
<name>A0A0P0XXY1_ORYSJ</name>
<proteinExistence type="predicted"/>
<dbReference type="InParanoid" id="A0A0P0XXY1"/>
<dbReference type="AlphaFoldDB" id="A0A0P0XXY1"/>
<gene>
    <name evidence="1" type="ordered locus">Os11g0104833</name>
    <name evidence="1" type="ORF">OSNPB_110104833</name>
</gene>
<accession>A0A0P0XXY1</accession>
<keyword evidence="2" id="KW-1185">Reference proteome</keyword>
<reference evidence="2" key="1">
    <citation type="journal article" date="2005" name="Nature">
        <title>The map-based sequence of the rice genome.</title>
        <authorList>
            <consortium name="International rice genome sequencing project (IRGSP)"/>
            <person name="Matsumoto T."/>
            <person name="Wu J."/>
            <person name="Kanamori H."/>
            <person name="Katayose Y."/>
            <person name="Fujisawa M."/>
            <person name="Namiki N."/>
            <person name="Mizuno H."/>
            <person name="Yamamoto K."/>
            <person name="Antonio B.A."/>
            <person name="Baba T."/>
            <person name="Sakata K."/>
            <person name="Nagamura Y."/>
            <person name="Aoki H."/>
            <person name="Arikawa K."/>
            <person name="Arita K."/>
            <person name="Bito T."/>
            <person name="Chiden Y."/>
            <person name="Fujitsuka N."/>
            <person name="Fukunaka R."/>
            <person name="Hamada M."/>
            <person name="Harada C."/>
            <person name="Hayashi A."/>
            <person name="Hijishita S."/>
            <person name="Honda M."/>
            <person name="Hosokawa S."/>
            <person name="Ichikawa Y."/>
            <person name="Idonuma A."/>
            <person name="Iijima M."/>
            <person name="Ikeda M."/>
            <person name="Ikeno M."/>
            <person name="Ito K."/>
            <person name="Ito S."/>
            <person name="Ito T."/>
            <person name="Ito Y."/>
            <person name="Ito Y."/>
            <person name="Iwabuchi A."/>
            <person name="Kamiya K."/>
            <person name="Karasawa W."/>
            <person name="Kurita K."/>
            <person name="Katagiri S."/>
            <person name="Kikuta A."/>
            <person name="Kobayashi H."/>
            <person name="Kobayashi N."/>
            <person name="Machita K."/>
            <person name="Maehara T."/>
            <person name="Masukawa M."/>
            <person name="Mizubayashi T."/>
            <person name="Mukai Y."/>
            <person name="Nagasaki H."/>
            <person name="Nagata Y."/>
            <person name="Naito S."/>
            <person name="Nakashima M."/>
            <person name="Nakama Y."/>
            <person name="Nakamichi Y."/>
            <person name="Nakamura M."/>
            <person name="Meguro A."/>
            <person name="Negishi M."/>
            <person name="Ohta I."/>
            <person name="Ohta T."/>
            <person name="Okamoto M."/>
            <person name="Ono N."/>
            <person name="Saji S."/>
            <person name="Sakaguchi M."/>
            <person name="Sakai K."/>
            <person name="Shibata M."/>
            <person name="Shimokawa T."/>
            <person name="Song J."/>
            <person name="Takazaki Y."/>
            <person name="Terasawa K."/>
            <person name="Tsugane M."/>
            <person name="Tsuji K."/>
            <person name="Ueda S."/>
            <person name="Waki K."/>
            <person name="Yamagata H."/>
            <person name="Yamamoto M."/>
            <person name="Yamamoto S."/>
            <person name="Yamane H."/>
            <person name="Yoshiki S."/>
            <person name="Yoshihara R."/>
            <person name="Yukawa K."/>
            <person name="Zhong H."/>
            <person name="Yano M."/>
            <person name="Yuan Q."/>
            <person name="Ouyang S."/>
            <person name="Liu J."/>
            <person name="Jones K.M."/>
            <person name="Gansberger K."/>
            <person name="Moffat K."/>
            <person name="Hill J."/>
            <person name="Bera J."/>
            <person name="Fadrosh D."/>
            <person name="Jin S."/>
            <person name="Johri S."/>
            <person name="Kim M."/>
            <person name="Overton L."/>
            <person name="Reardon M."/>
            <person name="Tsitrin T."/>
            <person name="Vuong H."/>
            <person name="Weaver B."/>
            <person name="Ciecko A."/>
            <person name="Tallon L."/>
            <person name="Jackson J."/>
            <person name="Pai G."/>
            <person name="Aken S.V."/>
            <person name="Utterback T."/>
            <person name="Reidmuller S."/>
            <person name="Feldblyum T."/>
            <person name="Hsiao J."/>
            <person name="Zismann V."/>
            <person name="Iobst S."/>
            <person name="de Vazeille A.R."/>
            <person name="Buell C.R."/>
            <person name="Ying K."/>
            <person name="Li Y."/>
            <person name="Lu T."/>
            <person name="Huang Y."/>
            <person name="Zhao Q."/>
            <person name="Feng Q."/>
            <person name="Zhang L."/>
            <person name="Zhu J."/>
            <person name="Weng Q."/>
            <person name="Mu J."/>
            <person name="Lu Y."/>
            <person name="Fan D."/>
            <person name="Liu Y."/>
            <person name="Guan J."/>
            <person name="Zhang Y."/>
            <person name="Yu S."/>
            <person name="Liu X."/>
            <person name="Zhang Y."/>
            <person name="Hong G."/>
            <person name="Han B."/>
            <person name="Choisne N."/>
            <person name="Demange N."/>
            <person name="Orjeda G."/>
            <person name="Samain S."/>
            <person name="Cattolico L."/>
            <person name="Pelletier E."/>
            <person name="Couloux A."/>
            <person name="Segurens B."/>
            <person name="Wincker P."/>
            <person name="D'Hont A."/>
            <person name="Scarpelli C."/>
            <person name="Weissenbach J."/>
            <person name="Salanoubat M."/>
            <person name="Quetier F."/>
            <person name="Yu Y."/>
            <person name="Kim H.R."/>
            <person name="Rambo T."/>
            <person name="Currie J."/>
            <person name="Collura K."/>
            <person name="Luo M."/>
            <person name="Yang T."/>
            <person name="Ammiraju J.S.S."/>
            <person name="Engler F."/>
            <person name="Soderlund C."/>
            <person name="Wing R.A."/>
            <person name="Palmer L.E."/>
            <person name="de la Bastide M."/>
            <person name="Spiegel L."/>
            <person name="Nascimento L."/>
            <person name="Zutavern T."/>
            <person name="O'Shaughnessy A."/>
            <person name="Dike S."/>
            <person name="Dedhia N."/>
            <person name="Preston R."/>
            <person name="Balija V."/>
            <person name="McCombie W.R."/>
            <person name="Chow T."/>
            <person name="Chen H."/>
            <person name="Chung M."/>
            <person name="Chen C."/>
            <person name="Shaw J."/>
            <person name="Wu H."/>
            <person name="Hsiao K."/>
            <person name="Chao Y."/>
            <person name="Chu M."/>
            <person name="Cheng C."/>
            <person name="Hour A."/>
            <person name="Lee P."/>
            <person name="Lin S."/>
            <person name="Lin Y."/>
            <person name="Liou J."/>
            <person name="Liu S."/>
            <person name="Hsing Y."/>
            <person name="Raghuvanshi S."/>
            <person name="Mohanty A."/>
            <person name="Bharti A.K."/>
            <person name="Gaur A."/>
            <person name="Gupta V."/>
            <person name="Kumar D."/>
            <person name="Ravi V."/>
            <person name="Vij S."/>
            <person name="Kapur A."/>
            <person name="Khurana P."/>
            <person name="Khurana P."/>
            <person name="Khurana J.P."/>
            <person name="Tyagi A.K."/>
            <person name="Gaikwad K."/>
            <person name="Singh A."/>
            <person name="Dalal V."/>
            <person name="Srivastava S."/>
            <person name="Dixit A."/>
            <person name="Pal A.K."/>
            <person name="Ghazi I.A."/>
            <person name="Yadav M."/>
            <person name="Pandit A."/>
            <person name="Bhargava A."/>
            <person name="Sureshbabu K."/>
            <person name="Batra K."/>
            <person name="Sharma T.R."/>
            <person name="Mohapatra T."/>
            <person name="Singh N.K."/>
            <person name="Messing J."/>
            <person name="Nelson A.B."/>
            <person name="Fuks G."/>
            <person name="Kavchok S."/>
            <person name="Keizer G."/>
            <person name="Linton E."/>
            <person name="Llaca V."/>
            <person name="Song R."/>
            <person name="Tanyolac B."/>
            <person name="Young S."/>
            <person name="Ho-Il K."/>
            <person name="Hahn J.H."/>
            <person name="Sangsakoo G."/>
            <person name="Vanavichit A."/>
            <person name="de Mattos Luiz.A.T."/>
            <person name="Zimmer P.D."/>
            <person name="Malone G."/>
            <person name="Dellagostin O."/>
            <person name="de Oliveira A.C."/>
            <person name="Bevan M."/>
            <person name="Bancroft I."/>
            <person name="Minx P."/>
            <person name="Cordum H."/>
            <person name="Wilson R."/>
            <person name="Cheng Z."/>
            <person name="Jin W."/>
            <person name="Jiang J."/>
            <person name="Leong S.A."/>
            <person name="Iwama H."/>
            <person name="Gojobori T."/>
            <person name="Itoh T."/>
            <person name="Niimura Y."/>
            <person name="Fujii Y."/>
            <person name="Habara T."/>
            <person name="Sakai H."/>
            <person name="Sato Y."/>
            <person name="Wilson G."/>
            <person name="Kumar K."/>
            <person name="McCouch S."/>
            <person name="Juretic N."/>
            <person name="Hoen D."/>
            <person name="Wright S."/>
            <person name="Bruskiewich R."/>
            <person name="Bureau T."/>
            <person name="Miyao A."/>
            <person name="Hirochika H."/>
            <person name="Nishikawa T."/>
            <person name="Kadowaki K."/>
            <person name="Sugiura M."/>
            <person name="Burr B."/>
            <person name="Sasaki T."/>
        </authorList>
    </citation>
    <scope>NUCLEOTIDE SEQUENCE [LARGE SCALE GENOMIC DNA]</scope>
    <source>
        <strain evidence="2">cv. Nipponbare</strain>
    </source>
</reference>
<evidence type="ECO:0000313" key="2">
    <source>
        <dbReference type="Proteomes" id="UP000059680"/>
    </source>
</evidence>
<dbReference type="EMBL" id="AP014967">
    <property type="protein sequence ID" value="BAT12301.1"/>
    <property type="molecule type" value="Genomic_DNA"/>
</dbReference>
<dbReference type="Proteomes" id="UP000059680">
    <property type="component" value="Chromosome 11"/>
</dbReference>